<dbReference type="InterPro" id="IPR010828">
    <property type="entry name" value="Atf2/Sli1-like"/>
</dbReference>
<dbReference type="InterPro" id="IPR052058">
    <property type="entry name" value="Alcohol_O-acetyltransferase"/>
</dbReference>
<dbReference type="PANTHER" id="PTHR28037">
    <property type="entry name" value="ALCOHOL O-ACETYLTRANSFERASE 1-RELATED"/>
    <property type="match status" value="1"/>
</dbReference>
<dbReference type="AlphaFoldDB" id="A0AA38R606"/>
<comment type="caution">
    <text evidence="1">The sequence shown here is derived from an EMBL/GenBank/DDBJ whole genome shotgun (WGS) entry which is preliminary data.</text>
</comment>
<accession>A0AA38R606</accession>
<organism evidence="1 2">
    <name type="scientific">Pleurostoma richardsiae</name>
    <dbReference type="NCBI Taxonomy" id="41990"/>
    <lineage>
        <taxon>Eukaryota</taxon>
        <taxon>Fungi</taxon>
        <taxon>Dikarya</taxon>
        <taxon>Ascomycota</taxon>
        <taxon>Pezizomycotina</taxon>
        <taxon>Sordariomycetes</taxon>
        <taxon>Sordariomycetidae</taxon>
        <taxon>Calosphaeriales</taxon>
        <taxon>Pleurostomataceae</taxon>
        <taxon>Pleurostoma</taxon>
    </lineage>
</organism>
<keyword evidence="1" id="KW-0575">Peroxidase</keyword>
<gene>
    <name evidence="1" type="ORF">NKR23_g9333</name>
</gene>
<sequence length="521" mass="57487">MAAEEELDKTDPAGPYTFVRESGFHERLFYLWHRLGLQSNVLVSARYTSSRAGEGLTESGVFSALRETIKAHTGLAAVGVIRPGHKSGRHILHRVMLHSIDLRSCVEFVDDEGIGAGAEFFERIHNQWYFTADEPKGPWWRVFVLGRRDVVFVFHHFVCDGRSGYDFHRTFLAALNSSNAVSKSDPEPIVRFDPEKDRMPPDVQELTDIKYSTFRVVLTYLYWIIIRLLFSKRLLFSDVPPPKPYPRMATGRAEPSQQTVTRVAGFRLPAAKMSAITAACRAHKTTFTPLLIIAATATLASRVYPRAKLGFTLYPMDLRPLLPVPTTSNGVYVICNAAGGMAQVLRLSKVRSALWRALGDKKSEAGAKALGDAEDLWVLVQRYKAHMDRELSGPVPPAVQAWLAGNMLGPTLEDMVEQVFPSLGLHQQNGIGFSNLGRFDPGTAGARDSAEAHDQAWKVEEVQMSACVTGGAVSYHGLAFSIAGIAGGDTVVNVAWEEGVVNREMVNDVWDGIVECINAMV</sequence>
<dbReference type="SUPFAM" id="SSF52777">
    <property type="entry name" value="CoA-dependent acyltransferases"/>
    <property type="match status" value="1"/>
</dbReference>
<keyword evidence="1" id="KW-0560">Oxidoreductase</keyword>
<evidence type="ECO:0000313" key="2">
    <source>
        <dbReference type="Proteomes" id="UP001174694"/>
    </source>
</evidence>
<dbReference type="EMBL" id="JANBVO010000036">
    <property type="protein sequence ID" value="KAJ9137069.1"/>
    <property type="molecule type" value="Genomic_DNA"/>
</dbReference>
<keyword evidence="2" id="KW-1185">Reference proteome</keyword>
<name>A0AA38R606_9PEZI</name>
<dbReference type="Pfam" id="PF07247">
    <property type="entry name" value="AATase"/>
    <property type="match status" value="1"/>
</dbReference>
<dbReference type="GO" id="GO:0004601">
    <property type="term" value="F:peroxidase activity"/>
    <property type="evidence" value="ECO:0007669"/>
    <property type="project" value="UniProtKB-KW"/>
</dbReference>
<dbReference type="PANTHER" id="PTHR28037:SF1">
    <property type="entry name" value="ALCOHOL O-ACETYLTRANSFERASE 1-RELATED"/>
    <property type="match status" value="1"/>
</dbReference>
<dbReference type="Proteomes" id="UP001174694">
    <property type="component" value="Unassembled WGS sequence"/>
</dbReference>
<proteinExistence type="predicted"/>
<protein>
    <submittedName>
        <fullName evidence="1">Peroxidase family protein</fullName>
    </submittedName>
</protein>
<evidence type="ECO:0000313" key="1">
    <source>
        <dbReference type="EMBL" id="KAJ9137069.1"/>
    </source>
</evidence>
<reference evidence="1" key="1">
    <citation type="submission" date="2022-07" db="EMBL/GenBank/DDBJ databases">
        <title>Fungi with potential for degradation of polypropylene.</title>
        <authorList>
            <person name="Gostincar C."/>
        </authorList>
    </citation>
    <scope>NUCLEOTIDE SEQUENCE</scope>
    <source>
        <strain evidence="1">EXF-13308</strain>
    </source>
</reference>